<reference evidence="2" key="1">
    <citation type="submission" date="2018-05" db="EMBL/GenBank/DDBJ databases">
        <title>Complete Genome Sequence of Methylobacterium sp. 17SD2-17.</title>
        <authorList>
            <person name="Srinivasan S."/>
        </authorList>
    </citation>
    <scope>NUCLEOTIDE SEQUENCE [LARGE SCALE GENOMIC DNA]</scope>
    <source>
        <strain evidence="2">17SD2-17</strain>
    </source>
</reference>
<name>A0A2U8W9W0_9HYPH</name>
<dbReference type="AlphaFoldDB" id="A0A2U8W9W0"/>
<protein>
    <submittedName>
        <fullName evidence="1">Uncharacterized protein</fullName>
    </submittedName>
</protein>
<dbReference type="EMBL" id="CP029550">
    <property type="protein sequence ID" value="AWN42240.1"/>
    <property type="molecule type" value="Genomic_DNA"/>
</dbReference>
<evidence type="ECO:0000313" key="1">
    <source>
        <dbReference type="EMBL" id="AWN42240.1"/>
    </source>
</evidence>
<accession>A0A2U8W9W0</accession>
<dbReference type="KEGG" id="mets:DK389_19205"/>
<keyword evidence="2" id="KW-1185">Reference proteome</keyword>
<dbReference type="RefSeq" id="WP_109891925.1">
    <property type="nucleotide sequence ID" value="NZ_CP029550.1"/>
</dbReference>
<organism evidence="1 2">
    <name type="scientific">Methylobacterium durans</name>
    <dbReference type="NCBI Taxonomy" id="2202825"/>
    <lineage>
        <taxon>Bacteria</taxon>
        <taxon>Pseudomonadati</taxon>
        <taxon>Pseudomonadota</taxon>
        <taxon>Alphaproteobacteria</taxon>
        <taxon>Hyphomicrobiales</taxon>
        <taxon>Methylobacteriaceae</taxon>
        <taxon>Methylobacterium</taxon>
    </lineage>
</organism>
<dbReference type="OrthoDB" id="8005743at2"/>
<sequence length="70" mass="7301">MPDFVAALTAAAAFCLGLIALNALTRLALICQVAPSDLAENGFVQFGGAVILARAAYRRAPLAVRAEVER</sequence>
<proteinExistence type="predicted"/>
<gene>
    <name evidence="1" type="ORF">DK389_19205</name>
</gene>
<dbReference type="Proteomes" id="UP000245926">
    <property type="component" value="Chromosome"/>
</dbReference>
<evidence type="ECO:0000313" key="2">
    <source>
        <dbReference type="Proteomes" id="UP000245926"/>
    </source>
</evidence>